<gene>
    <name evidence="2" type="ORF">TeGR_g9847</name>
</gene>
<protein>
    <submittedName>
        <fullName evidence="2">Uncharacterized protein</fullName>
    </submittedName>
</protein>
<feature type="region of interest" description="Disordered" evidence="1">
    <location>
        <begin position="1"/>
        <end position="53"/>
    </location>
</feature>
<dbReference type="Proteomes" id="UP001165060">
    <property type="component" value="Unassembled WGS sequence"/>
</dbReference>
<dbReference type="EMBL" id="BRYB01006197">
    <property type="protein sequence ID" value="GMI51657.1"/>
    <property type="molecule type" value="Genomic_DNA"/>
</dbReference>
<evidence type="ECO:0000256" key="1">
    <source>
        <dbReference type="SAM" id="MobiDB-lite"/>
    </source>
</evidence>
<keyword evidence="3" id="KW-1185">Reference proteome</keyword>
<organism evidence="2 3">
    <name type="scientific">Tetraparma gracilis</name>
    <dbReference type="NCBI Taxonomy" id="2962635"/>
    <lineage>
        <taxon>Eukaryota</taxon>
        <taxon>Sar</taxon>
        <taxon>Stramenopiles</taxon>
        <taxon>Ochrophyta</taxon>
        <taxon>Bolidophyceae</taxon>
        <taxon>Parmales</taxon>
        <taxon>Triparmaceae</taxon>
        <taxon>Tetraparma</taxon>
    </lineage>
</organism>
<accession>A0ABQ6NAZ0</accession>
<evidence type="ECO:0000313" key="2">
    <source>
        <dbReference type="EMBL" id="GMI51657.1"/>
    </source>
</evidence>
<feature type="compositionally biased region" description="Pro residues" evidence="1">
    <location>
        <begin position="27"/>
        <end position="37"/>
    </location>
</feature>
<feature type="compositionally biased region" description="Pro residues" evidence="1">
    <location>
        <begin position="124"/>
        <end position="137"/>
    </location>
</feature>
<proteinExistence type="predicted"/>
<comment type="caution">
    <text evidence="2">The sequence shown here is derived from an EMBL/GenBank/DDBJ whole genome shotgun (WGS) entry which is preliminary data.</text>
</comment>
<feature type="non-terminal residue" evidence="2">
    <location>
        <position position="174"/>
    </location>
</feature>
<reference evidence="2 3" key="1">
    <citation type="journal article" date="2023" name="Commun. Biol.">
        <title>Genome analysis of Parmales, the sister group of diatoms, reveals the evolutionary specialization of diatoms from phago-mixotrophs to photoautotrophs.</title>
        <authorList>
            <person name="Ban H."/>
            <person name="Sato S."/>
            <person name="Yoshikawa S."/>
            <person name="Yamada K."/>
            <person name="Nakamura Y."/>
            <person name="Ichinomiya M."/>
            <person name="Sato N."/>
            <person name="Blanc-Mathieu R."/>
            <person name="Endo H."/>
            <person name="Kuwata A."/>
            <person name="Ogata H."/>
        </authorList>
    </citation>
    <scope>NUCLEOTIDE SEQUENCE [LARGE SCALE GENOMIC DNA]</scope>
</reference>
<name>A0ABQ6NAZ0_9STRA</name>
<feature type="region of interest" description="Disordered" evidence="1">
    <location>
        <begin position="120"/>
        <end position="139"/>
    </location>
</feature>
<evidence type="ECO:0000313" key="3">
    <source>
        <dbReference type="Proteomes" id="UP001165060"/>
    </source>
</evidence>
<sequence>MITLGTPRSAPLPVSLLLPRAPHEPEPSPPPGAPPPTLHFFSVPSPESPSPANNGPAALLLKLPLPPDLVVHVSPCPCALSGALSPLAFSDLLPANGPGLEGKPGPVRSSQHRFSLVLPAASSTPPPSQPSSSPLPPSRSYELTFMAADASSTDQVHAVFEGWLRRINRAIKPT</sequence>
<feature type="compositionally biased region" description="Low complexity" evidence="1">
    <location>
        <begin position="42"/>
        <end position="53"/>
    </location>
</feature>